<dbReference type="CDD" id="cd01284">
    <property type="entry name" value="Riboflavin_deaminase-reductase"/>
    <property type="match status" value="1"/>
</dbReference>
<evidence type="ECO:0000256" key="9">
    <source>
        <dbReference type="ARBA" id="ARBA00022833"/>
    </source>
</evidence>
<keyword evidence="11 13" id="KW-0560">Oxidoreductase</keyword>
<dbReference type="GO" id="GO:0008270">
    <property type="term" value="F:zinc ion binding"/>
    <property type="evidence" value="ECO:0007669"/>
    <property type="project" value="InterPro"/>
</dbReference>
<comment type="similarity">
    <text evidence="5 13">In the C-terminal section; belongs to the HTP reductase family.</text>
</comment>
<feature type="binding site" evidence="15">
    <location>
        <position position="170"/>
    </location>
    <ligand>
        <name>NADP(+)</name>
        <dbReference type="ChEBI" id="CHEBI:58349"/>
    </ligand>
</feature>
<sequence length="367" mass="40848">MKDEQYMQMALSLARRGMGMTSPNPMVGAVLVKGSRVIGKGYHRRAGFPHAEVLALNEAGDEARGATLYVNLEPCVHVGRTPPCVNAVIAAGVRRVVIAMLDPNQQVNGMGVDALKKAGIEVRVGLLEAEAKRLNEAFTVYMEKKRPFFTMKGAVSLDGKIATKTCDSKWISNEESRKYVNRLRTAVDGIMVGINTVILDNPLLIPRVARPKKYPVRIILDSKLRIPLSCDMVKTSEKYRTLVFTSEDSRTDKEARLKSMGLEVIRVPKEENGRVSLKHVCEELFRREMVHILMEGGGEMNSALLKEGLADKIMLFYAPILIGGKGAYNLIGGKGIDFLKDAYKIDITGVKRFKEDIYLEGYVHRDY</sequence>
<dbReference type="STRING" id="909663.GCA_000512235_01208"/>
<dbReference type="AlphaFoldDB" id="A0A351U0L5"/>
<dbReference type="GO" id="GO:0008835">
    <property type="term" value="F:diaminohydroxyphosphoribosylaminopyrimidine deaminase activity"/>
    <property type="evidence" value="ECO:0007669"/>
    <property type="project" value="UniProtKB-EC"/>
</dbReference>
<evidence type="ECO:0000256" key="1">
    <source>
        <dbReference type="ARBA" id="ARBA00002151"/>
    </source>
</evidence>
<keyword evidence="9 13" id="KW-0862">Zinc</keyword>
<evidence type="ECO:0000256" key="2">
    <source>
        <dbReference type="ARBA" id="ARBA00004882"/>
    </source>
</evidence>
<feature type="binding site" evidence="15">
    <location>
        <position position="204"/>
    </location>
    <ligand>
        <name>substrate</name>
    </ligand>
</feature>
<evidence type="ECO:0000256" key="10">
    <source>
        <dbReference type="ARBA" id="ARBA00022857"/>
    </source>
</evidence>
<dbReference type="Pfam" id="PF00383">
    <property type="entry name" value="dCMP_cyt_deam_1"/>
    <property type="match status" value="1"/>
</dbReference>
<dbReference type="PIRSF" id="PIRSF006769">
    <property type="entry name" value="RibD"/>
    <property type="match status" value="1"/>
</dbReference>
<dbReference type="NCBIfam" id="TIGR00227">
    <property type="entry name" value="ribD_Cterm"/>
    <property type="match status" value="1"/>
</dbReference>
<feature type="active site" description="Proton donor" evidence="14">
    <location>
        <position position="52"/>
    </location>
</feature>
<feature type="binding site" evidence="15">
    <location>
        <position position="200"/>
    </location>
    <ligand>
        <name>NADP(+)</name>
        <dbReference type="ChEBI" id="CHEBI:58349"/>
    </ligand>
</feature>
<evidence type="ECO:0000313" key="17">
    <source>
        <dbReference type="EMBL" id="NLW35234.1"/>
    </source>
</evidence>
<dbReference type="PROSITE" id="PS51747">
    <property type="entry name" value="CYT_DCMP_DEAMINASES_2"/>
    <property type="match status" value="1"/>
</dbReference>
<dbReference type="GO" id="GO:0050661">
    <property type="term" value="F:NADP binding"/>
    <property type="evidence" value="ECO:0007669"/>
    <property type="project" value="InterPro"/>
</dbReference>
<dbReference type="PROSITE" id="PS00903">
    <property type="entry name" value="CYT_DCMP_DEAMINASES_1"/>
    <property type="match status" value="1"/>
</dbReference>
<comment type="cofactor">
    <cofactor evidence="13 16">
        <name>Zn(2+)</name>
        <dbReference type="ChEBI" id="CHEBI:29105"/>
    </cofactor>
    <text evidence="13 16">Binds 1 zinc ion.</text>
</comment>
<organism evidence="17 18">
    <name type="scientific">Syntrophorhabdus aromaticivorans</name>
    <dbReference type="NCBI Taxonomy" id="328301"/>
    <lineage>
        <taxon>Bacteria</taxon>
        <taxon>Pseudomonadati</taxon>
        <taxon>Thermodesulfobacteriota</taxon>
        <taxon>Syntrophorhabdia</taxon>
        <taxon>Syntrophorhabdales</taxon>
        <taxon>Syntrophorhabdaceae</taxon>
        <taxon>Syntrophorhabdus</taxon>
    </lineage>
</organism>
<feature type="binding site" evidence="15">
    <location>
        <position position="184"/>
    </location>
    <ligand>
        <name>substrate</name>
    </ligand>
</feature>
<feature type="binding site" evidence="15">
    <location>
        <position position="207"/>
    </location>
    <ligand>
        <name>substrate</name>
    </ligand>
</feature>
<feature type="binding site" evidence="15">
    <location>
        <position position="168"/>
    </location>
    <ligand>
        <name>substrate</name>
    </ligand>
</feature>
<dbReference type="InterPro" id="IPR016192">
    <property type="entry name" value="APOBEC/CMP_deaminase_Zn-bd"/>
</dbReference>
<feature type="binding site" evidence="15">
    <location>
        <position position="196"/>
    </location>
    <ligand>
        <name>NADP(+)</name>
        <dbReference type="ChEBI" id="CHEBI:58349"/>
    </ligand>
</feature>
<dbReference type="GO" id="GO:0009231">
    <property type="term" value="P:riboflavin biosynthetic process"/>
    <property type="evidence" value="ECO:0007669"/>
    <property type="project" value="UniProtKB-KW"/>
</dbReference>
<keyword evidence="7 13" id="KW-0479">Metal-binding</keyword>
<feature type="binding site" evidence="16">
    <location>
        <position position="75"/>
    </location>
    <ligand>
        <name>Zn(2+)</name>
        <dbReference type="ChEBI" id="CHEBI:29105"/>
        <note>catalytic</note>
    </ligand>
</feature>
<dbReference type="InterPro" id="IPR011549">
    <property type="entry name" value="RibD_C"/>
</dbReference>
<reference evidence="17" key="1">
    <citation type="journal article" date="2020" name="Biotechnol. Biofuels">
        <title>New insights from the biogas microbiome by comprehensive genome-resolved metagenomics of nearly 1600 species originating from multiple anaerobic digesters.</title>
        <authorList>
            <person name="Campanaro S."/>
            <person name="Treu L."/>
            <person name="Rodriguez-R L.M."/>
            <person name="Kovalovszki A."/>
            <person name="Ziels R.M."/>
            <person name="Maus I."/>
            <person name="Zhu X."/>
            <person name="Kougias P.G."/>
            <person name="Basile A."/>
            <person name="Luo G."/>
            <person name="Schluter A."/>
            <person name="Konstantinidis K.T."/>
            <person name="Angelidaki I."/>
        </authorList>
    </citation>
    <scope>NUCLEOTIDE SEQUENCE</scope>
    <source>
        <strain evidence="17">AS06rmzACSIP_7</strain>
    </source>
</reference>
<comment type="pathway">
    <text evidence="3 13">Cofactor biosynthesis; riboflavin biosynthesis; 5-amino-6-(D-ribitylamino)uracil from GTP: step 3/4.</text>
</comment>
<keyword evidence="6 13" id="KW-0686">Riboflavin biosynthesis</keyword>
<dbReference type="InterPro" id="IPR016193">
    <property type="entry name" value="Cytidine_deaminase-like"/>
</dbReference>
<keyword evidence="10 13" id="KW-0521">NADP</keyword>
<evidence type="ECO:0000256" key="11">
    <source>
        <dbReference type="ARBA" id="ARBA00023002"/>
    </source>
</evidence>
<dbReference type="GO" id="GO:0008703">
    <property type="term" value="F:5-amino-6-(5-phosphoribosylamino)uracil reductase activity"/>
    <property type="evidence" value="ECO:0007669"/>
    <property type="project" value="UniProtKB-EC"/>
</dbReference>
<feature type="binding site" evidence="16">
    <location>
        <position position="84"/>
    </location>
    <ligand>
        <name>Zn(2+)</name>
        <dbReference type="ChEBI" id="CHEBI:29105"/>
        <note>catalytic</note>
    </ligand>
</feature>
<gene>
    <name evidence="17" type="primary">ribD</name>
    <name evidence="17" type="ORF">GXY80_07110</name>
</gene>
<dbReference type="Gene3D" id="3.40.140.10">
    <property type="entry name" value="Cytidine Deaminase, domain 2"/>
    <property type="match status" value="1"/>
</dbReference>
<dbReference type="FunFam" id="3.40.140.10:FF:000025">
    <property type="entry name" value="Riboflavin biosynthesis protein RibD"/>
    <property type="match status" value="1"/>
</dbReference>
<dbReference type="EC" id="1.1.1.193" evidence="13"/>
<comment type="function">
    <text evidence="1 13">Converts 2,5-diamino-6-(ribosylamino)-4(3h)-pyrimidinone 5'-phosphate into 5-amino-6-(ribosylamino)-2,4(1h,3h)-pyrimidinedione 5'-phosphate.</text>
</comment>
<comment type="catalytic activity">
    <reaction evidence="13">
        <text>2,5-diamino-6-hydroxy-4-(5-phosphoribosylamino)-pyrimidine + H2O + H(+) = 5-amino-6-(5-phospho-D-ribosylamino)uracil + NH4(+)</text>
        <dbReference type="Rhea" id="RHEA:21868"/>
        <dbReference type="ChEBI" id="CHEBI:15377"/>
        <dbReference type="ChEBI" id="CHEBI:15378"/>
        <dbReference type="ChEBI" id="CHEBI:28938"/>
        <dbReference type="ChEBI" id="CHEBI:58453"/>
        <dbReference type="ChEBI" id="CHEBI:58614"/>
        <dbReference type="EC" id="3.5.4.26"/>
    </reaction>
</comment>
<name>A0A351U0L5_9BACT</name>
<dbReference type="Gene3D" id="3.40.430.10">
    <property type="entry name" value="Dihydrofolate Reductase, subunit A"/>
    <property type="match status" value="1"/>
</dbReference>
<keyword evidence="8 13" id="KW-0378">Hydrolase</keyword>
<protein>
    <recommendedName>
        <fullName evidence="13">Riboflavin biosynthesis protein RibD</fullName>
    </recommendedName>
    <domain>
        <recommendedName>
            <fullName evidence="13">Diaminohydroxyphosphoribosylaminopyrimidine deaminase</fullName>
            <shortName evidence="13">DRAP deaminase</shortName>
            <ecNumber evidence="13">3.5.4.26</ecNumber>
        </recommendedName>
        <alternativeName>
            <fullName evidence="13">Riboflavin-specific deaminase</fullName>
        </alternativeName>
    </domain>
    <domain>
        <recommendedName>
            <fullName evidence="13">5-amino-6-(5-phosphoribosylamino)uracil reductase</fullName>
            <ecNumber evidence="13">1.1.1.193</ecNumber>
        </recommendedName>
        <alternativeName>
            <fullName evidence="13">HTP reductase</fullName>
        </alternativeName>
    </domain>
</protein>
<reference evidence="17" key="2">
    <citation type="submission" date="2020-01" db="EMBL/GenBank/DDBJ databases">
        <authorList>
            <person name="Campanaro S."/>
        </authorList>
    </citation>
    <scope>NUCLEOTIDE SEQUENCE</scope>
    <source>
        <strain evidence="17">AS06rmzACSIP_7</strain>
    </source>
</reference>
<accession>A0A351U0L5</accession>
<comment type="caution">
    <text evidence="17">The sequence shown here is derived from an EMBL/GenBank/DDBJ whole genome shotgun (WGS) entry which is preliminary data.</text>
</comment>
<evidence type="ECO:0000313" key="18">
    <source>
        <dbReference type="Proteomes" id="UP000777265"/>
    </source>
</evidence>
<evidence type="ECO:0000256" key="5">
    <source>
        <dbReference type="ARBA" id="ARBA00007417"/>
    </source>
</evidence>
<evidence type="ECO:0000256" key="4">
    <source>
        <dbReference type="ARBA" id="ARBA00005259"/>
    </source>
</evidence>
<evidence type="ECO:0000256" key="16">
    <source>
        <dbReference type="PIRSR" id="PIRSR006769-3"/>
    </source>
</evidence>
<evidence type="ECO:0000256" key="13">
    <source>
        <dbReference type="PIRNR" id="PIRNR006769"/>
    </source>
</evidence>
<dbReference type="Proteomes" id="UP000777265">
    <property type="component" value="Unassembled WGS sequence"/>
</dbReference>
<feature type="binding site" evidence="15">
    <location>
        <position position="222"/>
    </location>
    <ligand>
        <name>NADP(+)</name>
        <dbReference type="ChEBI" id="CHEBI:58349"/>
    </ligand>
</feature>
<dbReference type="EC" id="3.5.4.26" evidence="13"/>
<dbReference type="InterPro" id="IPR024072">
    <property type="entry name" value="DHFR-like_dom_sf"/>
</dbReference>
<evidence type="ECO:0000256" key="6">
    <source>
        <dbReference type="ARBA" id="ARBA00022619"/>
    </source>
</evidence>
<dbReference type="NCBIfam" id="TIGR00326">
    <property type="entry name" value="eubact_ribD"/>
    <property type="match status" value="1"/>
</dbReference>
<evidence type="ECO:0000256" key="3">
    <source>
        <dbReference type="ARBA" id="ARBA00004910"/>
    </source>
</evidence>
<comment type="pathway">
    <text evidence="2 13">Cofactor biosynthesis; riboflavin biosynthesis; 5-amino-6-(D-ribitylamino)uracil from GTP: step 2/4.</text>
</comment>
<evidence type="ECO:0000256" key="8">
    <source>
        <dbReference type="ARBA" id="ARBA00022801"/>
    </source>
</evidence>
<feature type="binding site" evidence="15">
    <location>
        <begin position="297"/>
        <end position="303"/>
    </location>
    <ligand>
        <name>NADP(+)</name>
        <dbReference type="ChEBI" id="CHEBI:58349"/>
    </ligand>
</feature>
<dbReference type="InterPro" id="IPR050765">
    <property type="entry name" value="Riboflavin_Biosynth_HTPR"/>
</dbReference>
<dbReference type="PANTHER" id="PTHR38011">
    <property type="entry name" value="DIHYDROFOLATE REDUCTASE FAMILY PROTEIN (AFU_ORTHOLOGUE AFUA_8G06820)"/>
    <property type="match status" value="1"/>
</dbReference>
<evidence type="ECO:0000256" key="14">
    <source>
        <dbReference type="PIRSR" id="PIRSR006769-1"/>
    </source>
</evidence>
<feature type="binding site" evidence="15">
    <location>
        <position position="154"/>
    </location>
    <ligand>
        <name>NADP(+)</name>
        <dbReference type="ChEBI" id="CHEBI:58349"/>
    </ligand>
</feature>
<dbReference type="InterPro" id="IPR004794">
    <property type="entry name" value="Eubact_RibD"/>
</dbReference>
<dbReference type="Pfam" id="PF01872">
    <property type="entry name" value="RibD_C"/>
    <property type="match status" value="1"/>
</dbReference>
<feature type="binding site" evidence="15">
    <location>
        <position position="295"/>
    </location>
    <ligand>
        <name>substrate</name>
    </ligand>
</feature>
<dbReference type="PANTHER" id="PTHR38011:SF7">
    <property type="entry name" value="2,5-DIAMINO-6-RIBOSYLAMINO-4(3H)-PYRIMIDINONE 5'-PHOSPHATE REDUCTASE"/>
    <property type="match status" value="1"/>
</dbReference>
<feature type="binding site" evidence="16">
    <location>
        <position position="50"/>
    </location>
    <ligand>
        <name>Zn(2+)</name>
        <dbReference type="ChEBI" id="CHEBI:29105"/>
        <note>catalytic</note>
    </ligand>
</feature>
<keyword evidence="12" id="KW-0511">Multifunctional enzyme</keyword>
<comment type="catalytic activity">
    <reaction evidence="13">
        <text>5-amino-6-(5-phospho-D-ribitylamino)uracil + NADP(+) = 5-amino-6-(5-phospho-D-ribosylamino)uracil + NADPH + H(+)</text>
        <dbReference type="Rhea" id="RHEA:17845"/>
        <dbReference type="ChEBI" id="CHEBI:15378"/>
        <dbReference type="ChEBI" id="CHEBI:57783"/>
        <dbReference type="ChEBI" id="CHEBI:58349"/>
        <dbReference type="ChEBI" id="CHEBI:58421"/>
        <dbReference type="ChEBI" id="CHEBI:58453"/>
        <dbReference type="EC" id="1.1.1.193"/>
    </reaction>
</comment>
<evidence type="ECO:0000256" key="12">
    <source>
        <dbReference type="ARBA" id="ARBA00023268"/>
    </source>
</evidence>
<dbReference type="EMBL" id="JAAYEE010000116">
    <property type="protein sequence ID" value="NLW35234.1"/>
    <property type="molecule type" value="Genomic_DNA"/>
</dbReference>
<proteinExistence type="inferred from homology"/>
<comment type="similarity">
    <text evidence="4 13">In the N-terminal section; belongs to the cytidine and deoxycytidylate deaminase family.</text>
</comment>
<dbReference type="InterPro" id="IPR002734">
    <property type="entry name" value="RibDG_C"/>
</dbReference>
<evidence type="ECO:0000256" key="15">
    <source>
        <dbReference type="PIRSR" id="PIRSR006769-2"/>
    </source>
</evidence>
<dbReference type="SUPFAM" id="SSF53927">
    <property type="entry name" value="Cytidine deaminase-like"/>
    <property type="match status" value="1"/>
</dbReference>
<evidence type="ECO:0000256" key="7">
    <source>
        <dbReference type="ARBA" id="ARBA00022723"/>
    </source>
</evidence>
<dbReference type="SUPFAM" id="SSF53597">
    <property type="entry name" value="Dihydrofolate reductase-like"/>
    <property type="match status" value="1"/>
</dbReference>
<dbReference type="InterPro" id="IPR002125">
    <property type="entry name" value="CMP_dCMP_dom"/>
</dbReference>